<evidence type="ECO:0000313" key="2">
    <source>
        <dbReference type="Proteomes" id="UP000789833"/>
    </source>
</evidence>
<dbReference type="Proteomes" id="UP000789833">
    <property type="component" value="Unassembled WGS sequence"/>
</dbReference>
<organism evidence="1 2">
    <name type="scientific">Sutcliffiella rhizosphaerae</name>
    <dbReference type="NCBI Taxonomy" id="2880967"/>
    <lineage>
        <taxon>Bacteria</taxon>
        <taxon>Bacillati</taxon>
        <taxon>Bacillota</taxon>
        <taxon>Bacilli</taxon>
        <taxon>Bacillales</taxon>
        <taxon>Bacillaceae</taxon>
        <taxon>Sutcliffiella</taxon>
    </lineage>
</organism>
<dbReference type="EMBL" id="CAKJTJ010000008">
    <property type="protein sequence ID" value="CAG9621233.1"/>
    <property type="molecule type" value="Genomic_DNA"/>
</dbReference>
<proteinExistence type="predicted"/>
<evidence type="ECO:0000313" key="1">
    <source>
        <dbReference type="EMBL" id="CAG9621233.1"/>
    </source>
</evidence>
<name>A0ABN8ADS2_9BACI</name>
<sequence>MLVAIYCPVCRKRFERNDWVIVDGVNTVFHVGCYGEVVEPLTNECCFEEICDLVGVFITEDLVH</sequence>
<reference evidence="1 2" key="1">
    <citation type="submission" date="2021-10" db="EMBL/GenBank/DDBJ databases">
        <authorList>
            <person name="Criscuolo A."/>
        </authorList>
    </citation>
    <scope>NUCLEOTIDE SEQUENCE [LARGE SCALE GENOMIC DNA]</scope>
    <source>
        <strain evidence="2">CIP 111883</strain>
    </source>
</reference>
<comment type="caution">
    <text evidence="1">The sequence shown here is derived from an EMBL/GenBank/DDBJ whole genome shotgun (WGS) entry which is preliminary data.</text>
</comment>
<keyword evidence="2" id="KW-1185">Reference proteome</keyword>
<gene>
    <name evidence="1" type="ORF">BACCIP111883_02005</name>
</gene>
<accession>A0ABN8ADS2</accession>
<evidence type="ECO:0008006" key="3">
    <source>
        <dbReference type="Google" id="ProtNLM"/>
    </source>
</evidence>
<protein>
    <recommendedName>
        <fullName evidence="3">LIM zinc-binding domain-containing protein</fullName>
    </recommendedName>
</protein>